<dbReference type="InterPro" id="IPR018060">
    <property type="entry name" value="HTH_AraC"/>
</dbReference>
<feature type="domain" description="Histidine kinase" evidence="14">
    <location>
        <begin position="851"/>
        <end position="1075"/>
    </location>
</feature>
<dbReference type="PROSITE" id="PS50110">
    <property type="entry name" value="RESPONSE_REGULATORY"/>
    <property type="match status" value="1"/>
</dbReference>
<dbReference type="Gene3D" id="2.60.40.10">
    <property type="entry name" value="Immunoglobulins"/>
    <property type="match status" value="1"/>
</dbReference>
<protein>
    <recommendedName>
        <fullName evidence="2">histidine kinase</fullName>
        <ecNumber evidence="2">2.7.13.3</ecNumber>
    </recommendedName>
</protein>
<feature type="modified residue" description="4-aspartylphosphate" evidence="12">
    <location>
        <position position="1162"/>
    </location>
</feature>
<evidence type="ECO:0000256" key="7">
    <source>
        <dbReference type="ARBA" id="ARBA00022840"/>
    </source>
</evidence>
<dbReference type="PRINTS" id="PR00344">
    <property type="entry name" value="BCTRLSENSOR"/>
</dbReference>
<dbReference type="EMBL" id="CP055156">
    <property type="protein sequence ID" value="QNF35955.1"/>
    <property type="molecule type" value="Genomic_DNA"/>
</dbReference>
<dbReference type="Pfam" id="PF07494">
    <property type="entry name" value="Reg_prop"/>
    <property type="match status" value="9"/>
</dbReference>
<dbReference type="Pfam" id="PF00512">
    <property type="entry name" value="HisKA"/>
    <property type="match status" value="1"/>
</dbReference>
<dbReference type="InterPro" id="IPR036116">
    <property type="entry name" value="FN3_sf"/>
</dbReference>
<dbReference type="SUPFAM" id="SSF52172">
    <property type="entry name" value="CheY-like"/>
    <property type="match status" value="1"/>
</dbReference>
<gene>
    <name evidence="16" type="ORF">HUW51_24255</name>
</gene>
<dbReference type="CDD" id="cd16922">
    <property type="entry name" value="HATPase_EvgS-ArcB-TorS-like"/>
    <property type="match status" value="1"/>
</dbReference>
<dbReference type="SUPFAM" id="SSF55874">
    <property type="entry name" value="ATPase domain of HSP90 chaperone/DNA topoisomerase II/histidine kinase"/>
    <property type="match status" value="1"/>
</dbReference>
<dbReference type="SUPFAM" id="SSF63829">
    <property type="entry name" value="Calcium-dependent phosphotriesterase"/>
    <property type="match status" value="3"/>
</dbReference>
<evidence type="ECO:0000256" key="12">
    <source>
        <dbReference type="PROSITE-ProRule" id="PRU00169"/>
    </source>
</evidence>
<feature type="domain" description="HTH araC/xylS-type" evidence="13">
    <location>
        <begin position="1261"/>
        <end position="1360"/>
    </location>
</feature>
<dbReference type="Pfam" id="PF02518">
    <property type="entry name" value="HATPase_c"/>
    <property type="match status" value="1"/>
</dbReference>
<dbReference type="InterPro" id="IPR009057">
    <property type="entry name" value="Homeodomain-like_sf"/>
</dbReference>
<dbReference type="FunFam" id="3.30.565.10:FF:000037">
    <property type="entry name" value="Hybrid sensor histidine kinase/response regulator"/>
    <property type="match status" value="1"/>
</dbReference>
<dbReference type="Gene3D" id="3.40.50.2300">
    <property type="match status" value="1"/>
</dbReference>
<dbReference type="Pfam" id="PF00072">
    <property type="entry name" value="Response_reg"/>
    <property type="match status" value="1"/>
</dbReference>
<dbReference type="CDD" id="cd17574">
    <property type="entry name" value="REC_OmpR"/>
    <property type="match status" value="1"/>
</dbReference>
<keyword evidence="3 12" id="KW-0597">Phosphoprotein</keyword>
<dbReference type="InterPro" id="IPR011123">
    <property type="entry name" value="Y_Y_Y"/>
</dbReference>
<dbReference type="CDD" id="cd00082">
    <property type="entry name" value="HisKA"/>
    <property type="match status" value="1"/>
</dbReference>
<keyword evidence="8" id="KW-0902">Two-component regulatory system</keyword>
<evidence type="ECO:0000259" key="15">
    <source>
        <dbReference type="PROSITE" id="PS50110"/>
    </source>
</evidence>
<dbReference type="SUPFAM" id="SSF46689">
    <property type="entry name" value="Homeodomain-like"/>
    <property type="match status" value="1"/>
</dbReference>
<proteinExistence type="predicted"/>
<dbReference type="InterPro" id="IPR036097">
    <property type="entry name" value="HisK_dim/P_sf"/>
</dbReference>
<dbReference type="SUPFAM" id="SSF49265">
    <property type="entry name" value="Fibronectin type III"/>
    <property type="match status" value="1"/>
</dbReference>
<dbReference type="GO" id="GO:0003700">
    <property type="term" value="F:DNA-binding transcription factor activity"/>
    <property type="evidence" value="ECO:0007669"/>
    <property type="project" value="InterPro"/>
</dbReference>
<dbReference type="CDD" id="cd00063">
    <property type="entry name" value="FN3"/>
    <property type="match status" value="1"/>
</dbReference>
<evidence type="ECO:0000313" key="17">
    <source>
        <dbReference type="Proteomes" id="UP000515237"/>
    </source>
</evidence>
<evidence type="ECO:0000256" key="6">
    <source>
        <dbReference type="ARBA" id="ARBA00022777"/>
    </source>
</evidence>
<dbReference type="KEGG" id="aswu:HUW51_24255"/>
<feature type="domain" description="Response regulatory" evidence="15">
    <location>
        <begin position="1114"/>
        <end position="1229"/>
    </location>
</feature>
<dbReference type="SMART" id="SM00387">
    <property type="entry name" value="HATPase_c"/>
    <property type="match status" value="1"/>
</dbReference>
<evidence type="ECO:0000256" key="11">
    <source>
        <dbReference type="ARBA" id="ARBA00023163"/>
    </source>
</evidence>
<dbReference type="GO" id="GO:0000155">
    <property type="term" value="F:phosphorelay sensor kinase activity"/>
    <property type="evidence" value="ECO:0007669"/>
    <property type="project" value="InterPro"/>
</dbReference>
<dbReference type="Pfam" id="PF12833">
    <property type="entry name" value="HTH_18"/>
    <property type="match status" value="1"/>
</dbReference>
<evidence type="ECO:0000259" key="13">
    <source>
        <dbReference type="PROSITE" id="PS01124"/>
    </source>
</evidence>
<dbReference type="InterPro" id="IPR001789">
    <property type="entry name" value="Sig_transdc_resp-reg_receiver"/>
</dbReference>
<keyword evidence="17" id="KW-1185">Reference proteome</keyword>
<keyword evidence="7" id="KW-0067">ATP-binding</keyword>
<dbReference type="InterPro" id="IPR003961">
    <property type="entry name" value="FN3_dom"/>
</dbReference>
<comment type="catalytic activity">
    <reaction evidence="1">
        <text>ATP + protein L-histidine = ADP + protein N-phospho-L-histidine.</text>
        <dbReference type="EC" id="2.7.13.3"/>
    </reaction>
</comment>
<dbReference type="InterPro" id="IPR004358">
    <property type="entry name" value="Sig_transdc_His_kin-like_C"/>
</dbReference>
<dbReference type="InterPro" id="IPR013783">
    <property type="entry name" value="Ig-like_fold"/>
</dbReference>
<dbReference type="Gene3D" id="2.130.10.10">
    <property type="entry name" value="YVTN repeat-like/Quinoprotein amine dehydrogenase"/>
    <property type="match status" value="2"/>
</dbReference>
<dbReference type="PROSITE" id="PS00041">
    <property type="entry name" value="HTH_ARAC_FAMILY_1"/>
    <property type="match status" value="1"/>
</dbReference>
<dbReference type="PROSITE" id="PS01124">
    <property type="entry name" value="HTH_ARAC_FAMILY_2"/>
    <property type="match status" value="1"/>
</dbReference>
<dbReference type="FunFam" id="2.60.40.10:FF:000791">
    <property type="entry name" value="Two-component system sensor histidine kinase/response regulator"/>
    <property type="match status" value="1"/>
</dbReference>
<dbReference type="Gene3D" id="1.10.287.130">
    <property type="match status" value="1"/>
</dbReference>
<name>A0A7G7GFM1_9BACT</name>
<keyword evidence="5" id="KW-0547">Nucleotide-binding</keyword>
<dbReference type="SUPFAM" id="SSF47384">
    <property type="entry name" value="Homodimeric domain of signal transducing histidine kinase"/>
    <property type="match status" value="1"/>
</dbReference>
<dbReference type="GO" id="GO:0005524">
    <property type="term" value="F:ATP binding"/>
    <property type="evidence" value="ECO:0007669"/>
    <property type="project" value="UniProtKB-KW"/>
</dbReference>
<sequence length="1365" mass="155076">MAQPGQYKFTRIANDKGLSNNQINCILEDSQGFLWFGTMTGLNRYDGTTFKTFRHDSRDKTTLPNNYILSIYEGPEQTIWVNTRAGLSIYNPVTESFEPNLRRWMQKYALPDSAITKVVKDLAGNFWFVHNTQGLYQYNPKNKQTQTFTNQANAQSALHSSQLSDLIQDNKGNFWVIYRDGMLEKRSSSNWALLYSSHYVRPATAGTEQNFKLFADDAGDIWIYQEEVPLGVIYLNSKNLKFSRYHRQSQSLPLNNDLVRSIVQEQNGKIWIGTDHGGVNVIDKKKNTIEYLLQNLDEEQSISQNSIYALYRDKANIIWIGTYKAGISYYHPNSNKFPVYRYQAANPASLPYNDVNRFVEDAQGNIYIGTNGAGLLYFNRATNRFTQFTHNPHDKNSLSNNVIVGMHLDKQQNLWLGTYYGGLNKFDGKTFTHYQHQADDPHSLADDRVWEIYEDSKNNLWVGTLGGGLDLLDRQTGKFQHCRANAPGSIHSDYIFSITEDKVGNLWVGTAYGVDKKDHRTGKFTHYVNNNNNPQGLSSNNVVTVKEDSRGLIWIGTNEGLNILDPLKNKIYSFRQENGLPDNAIQGIVEDDQQTMWLSTQNGISNVKVCKATTNAGYTLQFKNYDVSDGLQDKAFNDNAFLKTRSGDLLFGGSNGFNLFHPGKLGVNKQAPAVVLTSFQLFNQPVKPGATVHDRVLLTKAINQLPEITLHHHENMFTIGFAALNFLQPEKNQYAYQLEGFNEQWLTVDNKLHRVTFTNLDPGTYTFRVKATNNDGLWNPKGAALKITILPPFWKTNLALGIYILLIILALWLARQIVLGQERLKYKLAQERLEGQRRHELDMLKIRFFTNISHEFRTPLTLILSPLEKLLKENSSPGEPNKQLQLIYRNARRLLNLVNQLLDFRKMEVQEIALHPTPVDVIPFIRDIVYSFSDISENKNIQLTFQATVAHLQTHLDQDKLEKILFNLLSNAFKFTPEGGKVSIEVTVADFTTDVERKNLVIQVKDTGIGIPAEDQEKVFQRFFQSDLPGSIINQGSGIGLAITKEFVKLHHGQITMQSLPGQGTCFTIMLPVVQEEVILPEISPAASEVRVLSALASANQTTFKNENNRKKPVVLLVEDNEDFRFYLKDNLRVFYRVEEATNGKQGWNQAVSLLPDLIVSDVIMPEMDGMALSRKLKKDSRTAHIPVILLTANATEEQRLLGYETGASDYITKPFNFEILLSRIKNLMGQQAAFRTALEHKLEVKPQDIAITPLDEKLIQKAVAFTEKNIANPDFSVEELSRELGMSRVYLYKKLTAITGKTPLEFIRTVRLKRAAQLLSQSQLTVAEVAYEVGFNNPKYFTKYFKQEFNELPSAFAAGKRVKV</sequence>
<dbReference type="InterPro" id="IPR018062">
    <property type="entry name" value="HTH_AraC-typ_CS"/>
</dbReference>
<evidence type="ECO:0000256" key="1">
    <source>
        <dbReference type="ARBA" id="ARBA00000085"/>
    </source>
</evidence>
<dbReference type="InterPro" id="IPR015943">
    <property type="entry name" value="WD40/YVTN_repeat-like_dom_sf"/>
</dbReference>
<accession>A0A7G7GFM1</accession>
<dbReference type="InterPro" id="IPR011006">
    <property type="entry name" value="CheY-like_superfamily"/>
</dbReference>
<evidence type="ECO:0000256" key="9">
    <source>
        <dbReference type="ARBA" id="ARBA00023015"/>
    </source>
</evidence>
<evidence type="ECO:0000256" key="3">
    <source>
        <dbReference type="ARBA" id="ARBA00022553"/>
    </source>
</evidence>
<dbReference type="Gene3D" id="3.30.565.10">
    <property type="entry name" value="Histidine kinase-like ATPase, C-terminal domain"/>
    <property type="match status" value="1"/>
</dbReference>
<evidence type="ECO:0000313" key="16">
    <source>
        <dbReference type="EMBL" id="QNF35955.1"/>
    </source>
</evidence>
<dbReference type="EC" id="2.7.13.3" evidence="2"/>
<dbReference type="FunFam" id="1.10.287.130:FF:000034">
    <property type="entry name" value="Two-component system sensor histidine kinase/response regulator"/>
    <property type="match status" value="1"/>
</dbReference>
<keyword evidence="10" id="KW-0238">DNA-binding</keyword>
<dbReference type="InterPro" id="IPR003661">
    <property type="entry name" value="HisK_dim/P_dom"/>
</dbReference>
<evidence type="ECO:0000259" key="14">
    <source>
        <dbReference type="PROSITE" id="PS50109"/>
    </source>
</evidence>
<organism evidence="16 17">
    <name type="scientific">Adhaeribacter swui</name>
    <dbReference type="NCBI Taxonomy" id="2086471"/>
    <lineage>
        <taxon>Bacteria</taxon>
        <taxon>Pseudomonadati</taxon>
        <taxon>Bacteroidota</taxon>
        <taxon>Cytophagia</taxon>
        <taxon>Cytophagales</taxon>
        <taxon>Hymenobacteraceae</taxon>
        <taxon>Adhaeribacter</taxon>
    </lineage>
</organism>
<dbReference type="PROSITE" id="PS50109">
    <property type="entry name" value="HIS_KIN"/>
    <property type="match status" value="1"/>
</dbReference>
<dbReference type="InterPro" id="IPR003594">
    <property type="entry name" value="HATPase_dom"/>
</dbReference>
<reference evidence="16 17" key="1">
    <citation type="journal article" date="2018" name="Int. J. Syst. Evol. Microbiol.">
        <title>Adhaeribacter swui sp. nov., isolated from wet mud.</title>
        <authorList>
            <person name="Kim D.U."/>
            <person name="Kim K.W."/>
            <person name="Kang M.S."/>
            <person name="Kim J.Y."/>
            <person name="Jang J.H."/>
            <person name="Kim M.K."/>
        </authorList>
    </citation>
    <scope>NUCLEOTIDE SEQUENCE [LARGE SCALE GENOMIC DNA]</scope>
    <source>
        <strain evidence="16 17">KCTC 52873</strain>
    </source>
</reference>
<dbReference type="InterPro" id="IPR036890">
    <property type="entry name" value="HATPase_C_sf"/>
</dbReference>
<evidence type="ECO:0000256" key="8">
    <source>
        <dbReference type="ARBA" id="ARBA00023012"/>
    </source>
</evidence>
<keyword evidence="4" id="KW-0808">Transferase</keyword>
<evidence type="ECO:0000256" key="10">
    <source>
        <dbReference type="ARBA" id="ARBA00023125"/>
    </source>
</evidence>
<dbReference type="Gene3D" id="1.10.10.60">
    <property type="entry name" value="Homeodomain-like"/>
    <property type="match status" value="1"/>
</dbReference>
<dbReference type="Proteomes" id="UP000515237">
    <property type="component" value="Chromosome"/>
</dbReference>
<keyword evidence="11" id="KW-0804">Transcription</keyword>
<dbReference type="PANTHER" id="PTHR43547:SF2">
    <property type="entry name" value="HYBRID SIGNAL TRANSDUCTION HISTIDINE KINASE C"/>
    <property type="match status" value="1"/>
</dbReference>
<dbReference type="SMART" id="SM00342">
    <property type="entry name" value="HTH_ARAC"/>
    <property type="match status" value="1"/>
</dbReference>
<dbReference type="SMART" id="SM00448">
    <property type="entry name" value="REC"/>
    <property type="match status" value="1"/>
</dbReference>
<dbReference type="InterPro" id="IPR011110">
    <property type="entry name" value="Reg_prop"/>
</dbReference>
<dbReference type="GO" id="GO:0043565">
    <property type="term" value="F:sequence-specific DNA binding"/>
    <property type="evidence" value="ECO:0007669"/>
    <property type="project" value="InterPro"/>
</dbReference>
<dbReference type="PANTHER" id="PTHR43547">
    <property type="entry name" value="TWO-COMPONENT HISTIDINE KINASE"/>
    <property type="match status" value="1"/>
</dbReference>
<evidence type="ECO:0000256" key="2">
    <source>
        <dbReference type="ARBA" id="ARBA00012438"/>
    </source>
</evidence>
<dbReference type="SMART" id="SM00388">
    <property type="entry name" value="HisKA"/>
    <property type="match status" value="1"/>
</dbReference>
<evidence type="ECO:0000256" key="4">
    <source>
        <dbReference type="ARBA" id="ARBA00022679"/>
    </source>
</evidence>
<dbReference type="InterPro" id="IPR005467">
    <property type="entry name" value="His_kinase_dom"/>
</dbReference>
<keyword evidence="6" id="KW-0418">Kinase</keyword>
<evidence type="ECO:0000256" key="5">
    <source>
        <dbReference type="ARBA" id="ARBA00022741"/>
    </source>
</evidence>
<keyword evidence="9" id="KW-0805">Transcription regulation</keyword>
<dbReference type="Pfam" id="PF07495">
    <property type="entry name" value="Y_Y_Y"/>
    <property type="match status" value="1"/>
</dbReference>